<feature type="non-terminal residue" evidence="1">
    <location>
        <position position="93"/>
    </location>
</feature>
<accession>X1RM30</accession>
<comment type="caution">
    <text evidence="1">The sequence shown here is derived from an EMBL/GenBank/DDBJ whole genome shotgun (WGS) entry which is preliminary data.</text>
</comment>
<protein>
    <recommendedName>
        <fullName evidence="2">4Fe4S-binding SPASM domain-containing protein</fullName>
    </recommendedName>
</protein>
<dbReference type="EMBL" id="BARW01002140">
    <property type="protein sequence ID" value="GAI68001.1"/>
    <property type="molecule type" value="Genomic_DNA"/>
</dbReference>
<sequence length="93" mass="10368">MCESCLIKHLCSGGCLGSQFEVTGDLFSPIPSVCQLEHAKIKAIIMAYKELKVFGLICERVNPEKRYALNMLEEMLDGTSRLGEVPGNSRKYQ</sequence>
<reference evidence="1" key="1">
    <citation type="journal article" date="2014" name="Front. Microbiol.">
        <title>High frequency of phylogenetically diverse reductive dehalogenase-homologous genes in deep subseafloor sedimentary metagenomes.</title>
        <authorList>
            <person name="Kawai M."/>
            <person name="Futagami T."/>
            <person name="Toyoda A."/>
            <person name="Takaki Y."/>
            <person name="Nishi S."/>
            <person name="Hori S."/>
            <person name="Arai W."/>
            <person name="Tsubouchi T."/>
            <person name="Morono Y."/>
            <person name="Uchiyama I."/>
            <person name="Ito T."/>
            <person name="Fujiyama A."/>
            <person name="Inagaki F."/>
            <person name="Takami H."/>
        </authorList>
    </citation>
    <scope>NUCLEOTIDE SEQUENCE</scope>
    <source>
        <strain evidence="1">Expedition CK06-06</strain>
    </source>
</reference>
<gene>
    <name evidence="1" type="ORF">S12H4_06186</name>
</gene>
<dbReference type="AlphaFoldDB" id="X1RM30"/>
<evidence type="ECO:0000313" key="1">
    <source>
        <dbReference type="EMBL" id="GAI68001.1"/>
    </source>
</evidence>
<evidence type="ECO:0008006" key="2">
    <source>
        <dbReference type="Google" id="ProtNLM"/>
    </source>
</evidence>
<name>X1RM30_9ZZZZ</name>
<proteinExistence type="predicted"/>
<organism evidence="1">
    <name type="scientific">marine sediment metagenome</name>
    <dbReference type="NCBI Taxonomy" id="412755"/>
    <lineage>
        <taxon>unclassified sequences</taxon>
        <taxon>metagenomes</taxon>
        <taxon>ecological metagenomes</taxon>
    </lineage>
</organism>